<reference evidence="4" key="1">
    <citation type="journal article" date="2016" name="Nat. Genet.">
        <title>The genome sequences of Arachis duranensis and Arachis ipaensis, the diploid ancestors of cultivated peanut.</title>
        <authorList>
            <person name="Bertioli D.J."/>
            <person name="Cannon S.B."/>
            <person name="Froenicke L."/>
            <person name="Huang G."/>
            <person name="Farmer A.D."/>
            <person name="Cannon E.K."/>
            <person name="Liu X."/>
            <person name="Gao D."/>
            <person name="Clevenger J."/>
            <person name="Dash S."/>
            <person name="Ren L."/>
            <person name="Moretzsohn M.C."/>
            <person name="Shirasawa K."/>
            <person name="Huang W."/>
            <person name="Vidigal B."/>
            <person name="Abernathy B."/>
            <person name="Chu Y."/>
            <person name="Niederhuth C.E."/>
            <person name="Umale P."/>
            <person name="Araujo A.C."/>
            <person name="Kozik A."/>
            <person name="Kim K.D."/>
            <person name="Burow M.D."/>
            <person name="Varshney R.K."/>
            <person name="Wang X."/>
            <person name="Zhang X."/>
            <person name="Barkley N."/>
            <person name="Guimaraes P.M."/>
            <person name="Isobe S."/>
            <person name="Guo B."/>
            <person name="Liao B."/>
            <person name="Stalker H.T."/>
            <person name="Schmitz R.J."/>
            <person name="Scheffler B.E."/>
            <person name="Leal-Bertioli S.C."/>
            <person name="Xun X."/>
            <person name="Jackson S.A."/>
            <person name="Michelmore R."/>
            <person name="Ozias-Akins P."/>
        </authorList>
    </citation>
    <scope>NUCLEOTIDE SEQUENCE [LARGE SCALE GENOMIC DNA]</scope>
    <source>
        <strain evidence="4">cv. V14167</strain>
    </source>
</reference>
<keyword evidence="3" id="KW-0012">Acyltransferase</keyword>
<protein>
    <submittedName>
        <fullName evidence="5">Stemmadenine O-acetyltransferase-like</fullName>
    </submittedName>
</protein>
<proteinExistence type="inferred from homology"/>
<dbReference type="PANTHER" id="PTHR31623">
    <property type="entry name" value="F21J9.9"/>
    <property type="match status" value="1"/>
</dbReference>
<dbReference type="KEGG" id="adu:110277690"/>
<dbReference type="GeneID" id="110277690"/>
<organism evidence="4 5">
    <name type="scientific">Arachis duranensis</name>
    <name type="common">Wild peanut</name>
    <dbReference type="NCBI Taxonomy" id="130453"/>
    <lineage>
        <taxon>Eukaryota</taxon>
        <taxon>Viridiplantae</taxon>
        <taxon>Streptophyta</taxon>
        <taxon>Embryophyta</taxon>
        <taxon>Tracheophyta</taxon>
        <taxon>Spermatophyta</taxon>
        <taxon>Magnoliopsida</taxon>
        <taxon>eudicotyledons</taxon>
        <taxon>Gunneridae</taxon>
        <taxon>Pentapetalae</taxon>
        <taxon>rosids</taxon>
        <taxon>fabids</taxon>
        <taxon>Fabales</taxon>
        <taxon>Fabaceae</taxon>
        <taxon>Papilionoideae</taxon>
        <taxon>50 kb inversion clade</taxon>
        <taxon>dalbergioids sensu lato</taxon>
        <taxon>Dalbergieae</taxon>
        <taxon>Pterocarpus clade</taxon>
        <taxon>Arachis</taxon>
    </lineage>
</organism>
<name>A0A6P5N264_ARADU</name>
<accession>A0A6P5N264</accession>
<keyword evidence="4" id="KW-1185">Reference proteome</keyword>
<evidence type="ECO:0000256" key="3">
    <source>
        <dbReference type="ARBA" id="ARBA00023315"/>
    </source>
</evidence>
<sequence length="464" mass="52797">MEEVKIEIISKEKIKPFSSTPSHLKTFKHSFLDQLAPFPYAKVILFYTSQNFSGFPKRLELLKQSLSETLTQFYPLAGKIKDNLSIDCNDEGANFVVAKVNCPITKFLNKPDLNTLNKFLPTTPYFKETMIGDHVTNVQVNIFDCGGIAIGFCISHKIIDGDSLDTFLKVWTERACCNYNSELLTKPNFATRSLFPTSTLHFRDLSRKTWGSIFRKGKWVTRRFLFKNSAIATLKTQIVAKSSSSPLKNDPNTSTRVQIVSALFWKYFMAASKDQFGTQRPSILLNTMNLRRRMAESLHPKNSIGNFLWLTISEHKSEHELNLNELVSKVKKSIEEIDMDFVARLQSEEERRSIIENFLRKMSLSNNKGDEALEGLNVNSWCNFGGYDADFGWGKPMWVSSVGIEDNSVVLGDKITLVDTKFKDGIEAWVTLDEEKMKYFISSTELLTYATLDPSPLVVSNSRL</sequence>
<evidence type="ECO:0000256" key="1">
    <source>
        <dbReference type="ARBA" id="ARBA00009861"/>
    </source>
</evidence>
<dbReference type="Gene3D" id="3.30.559.10">
    <property type="entry name" value="Chloramphenicol acetyltransferase-like domain"/>
    <property type="match status" value="2"/>
</dbReference>
<dbReference type="Pfam" id="PF02458">
    <property type="entry name" value="Transferase"/>
    <property type="match status" value="1"/>
</dbReference>
<evidence type="ECO:0000313" key="4">
    <source>
        <dbReference type="Proteomes" id="UP000515211"/>
    </source>
</evidence>
<gene>
    <name evidence="5" type="primary">LOC110277690</name>
</gene>
<evidence type="ECO:0000313" key="5">
    <source>
        <dbReference type="RefSeq" id="XP_020990879.1"/>
    </source>
</evidence>
<keyword evidence="2" id="KW-0808">Transferase</keyword>
<dbReference type="AlphaFoldDB" id="A0A6P5N264"/>
<evidence type="ECO:0000256" key="2">
    <source>
        <dbReference type="ARBA" id="ARBA00022679"/>
    </source>
</evidence>
<dbReference type="Proteomes" id="UP000515211">
    <property type="component" value="Chromosome 2"/>
</dbReference>
<comment type="similarity">
    <text evidence="1">Belongs to the plant acyltransferase family.</text>
</comment>
<dbReference type="InterPro" id="IPR023213">
    <property type="entry name" value="CAT-like_dom_sf"/>
</dbReference>
<dbReference type="GO" id="GO:0016746">
    <property type="term" value="F:acyltransferase activity"/>
    <property type="evidence" value="ECO:0007669"/>
    <property type="project" value="UniProtKB-KW"/>
</dbReference>
<reference evidence="5" key="2">
    <citation type="submission" date="2025-08" db="UniProtKB">
        <authorList>
            <consortium name="RefSeq"/>
        </authorList>
    </citation>
    <scope>IDENTIFICATION</scope>
    <source>
        <tissue evidence="5">Whole plant</tissue>
    </source>
</reference>
<dbReference type="PANTHER" id="PTHR31623:SF110">
    <property type="entry name" value="VINORINE SYNTHASE-LIKE"/>
    <property type="match status" value="1"/>
</dbReference>
<dbReference type="RefSeq" id="XP_020990879.1">
    <property type="nucleotide sequence ID" value="XM_021135220.1"/>
</dbReference>